<evidence type="ECO:0000313" key="2">
    <source>
        <dbReference type="Proteomes" id="UP000828941"/>
    </source>
</evidence>
<protein>
    <submittedName>
        <fullName evidence="1">Uncharacterized protein</fullName>
    </submittedName>
</protein>
<organism evidence="1 2">
    <name type="scientific">Bauhinia variegata</name>
    <name type="common">Purple orchid tree</name>
    <name type="synonym">Phanera variegata</name>
    <dbReference type="NCBI Taxonomy" id="167791"/>
    <lineage>
        <taxon>Eukaryota</taxon>
        <taxon>Viridiplantae</taxon>
        <taxon>Streptophyta</taxon>
        <taxon>Embryophyta</taxon>
        <taxon>Tracheophyta</taxon>
        <taxon>Spermatophyta</taxon>
        <taxon>Magnoliopsida</taxon>
        <taxon>eudicotyledons</taxon>
        <taxon>Gunneridae</taxon>
        <taxon>Pentapetalae</taxon>
        <taxon>rosids</taxon>
        <taxon>fabids</taxon>
        <taxon>Fabales</taxon>
        <taxon>Fabaceae</taxon>
        <taxon>Cercidoideae</taxon>
        <taxon>Cercideae</taxon>
        <taxon>Bauhiniinae</taxon>
        <taxon>Bauhinia</taxon>
    </lineage>
</organism>
<name>A0ACB9KEA7_BAUVA</name>
<gene>
    <name evidence="1" type="ORF">L6164_035498</name>
</gene>
<proteinExistence type="predicted"/>
<comment type="caution">
    <text evidence="1">The sequence shown here is derived from an EMBL/GenBank/DDBJ whole genome shotgun (WGS) entry which is preliminary data.</text>
</comment>
<keyword evidence="2" id="KW-1185">Reference proteome</keyword>
<dbReference type="Proteomes" id="UP000828941">
    <property type="component" value="Chromosome 14"/>
</dbReference>
<dbReference type="EMBL" id="CM039439">
    <property type="protein sequence ID" value="KAI4295451.1"/>
    <property type="molecule type" value="Genomic_DNA"/>
</dbReference>
<evidence type="ECO:0000313" key="1">
    <source>
        <dbReference type="EMBL" id="KAI4295451.1"/>
    </source>
</evidence>
<sequence>MSPPTKRSATNTTDTTTSTSSSSATRSPPMKKAKSQAVACSLDTKKGLRNHHPDFNSPDDAVFDPTAMTLDEDLKNDDPTAQPNARGVVAANLSRKKATPPQPAKKLVIKLVKGKIPQFFS</sequence>
<reference evidence="1 2" key="1">
    <citation type="journal article" date="2022" name="DNA Res.">
        <title>Chromosomal-level genome assembly of the orchid tree Bauhinia variegata (Leguminosae; Cercidoideae) supports the allotetraploid origin hypothesis of Bauhinia.</title>
        <authorList>
            <person name="Zhong Y."/>
            <person name="Chen Y."/>
            <person name="Zheng D."/>
            <person name="Pang J."/>
            <person name="Liu Y."/>
            <person name="Luo S."/>
            <person name="Meng S."/>
            <person name="Qian L."/>
            <person name="Wei D."/>
            <person name="Dai S."/>
            <person name="Zhou R."/>
        </authorList>
    </citation>
    <scope>NUCLEOTIDE SEQUENCE [LARGE SCALE GENOMIC DNA]</scope>
    <source>
        <strain evidence="1">BV-YZ2020</strain>
    </source>
</reference>
<accession>A0ACB9KEA7</accession>